<dbReference type="EMBL" id="CP024847">
    <property type="protein sequence ID" value="AUR51012.1"/>
    <property type="molecule type" value="Genomic_DNA"/>
</dbReference>
<dbReference type="PANTHER" id="PTHR46193:SF18">
    <property type="entry name" value="HEXITOL PHOSPHATASE B"/>
    <property type="match status" value="1"/>
</dbReference>
<name>A0A2I7N3I8_9NEIS</name>
<reference evidence="7" key="1">
    <citation type="submission" date="2017-11" db="EMBL/GenBank/DDBJ databases">
        <authorList>
            <person name="Chan K.G."/>
            <person name="Lee L.S."/>
        </authorList>
    </citation>
    <scope>NUCLEOTIDE SEQUENCE [LARGE SCALE GENOMIC DNA]</scope>
    <source>
        <strain evidence="7">DSM 100970</strain>
    </source>
</reference>
<accession>A0A2I7N3I8</accession>
<proteinExistence type="inferred from homology"/>
<dbReference type="RefSeq" id="WP_102950312.1">
    <property type="nucleotide sequence ID" value="NZ_CP024847.1"/>
</dbReference>
<evidence type="ECO:0000313" key="7">
    <source>
        <dbReference type="Proteomes" id="UP000236655"/>
    </source>
</evidence>
<gene>
    <name evidence="6" type="ORF">CUN60_01395</name>
</gene>
<dbReference type="InterPro" id="IPR006439">
    <property type="entry name" value="HAD-SF_hydro_IA"/>
</dbReference>
<evidence type="ECO:0008006" key="8">
    <source>
        <dbReference type="Google" id="ProtNLM"/>
    </source>
</evidence>
<sequence length="222" mass="25156">MRKKISAIFWDMDGTLVDSEALHNESSEYATKMIVSKYPLVVSSIRIDPTGLSNETVFSLLFETEEQKVESHIFKEWEQLAVNYVIERITTDHGIAQSLKLFEYFHQKGISQSIVSNSPSKLVEHTVSTLKIRDKCRYLFSRDSVQYGKPDPSLYLNAIRLHEVDSDKALAFEDSGSGITAARAAGLNIVGIGEPSSKHNPDHTCLLTQNDWLINLEKHYFF</sequence>
<dbReference type="PANTHER" id="PTHR46193">
    <property type="entry name" value="6-PHOSPHOGLUCONATE PHOSPHATASE"/>
    <property type="match status" value="1"/>
</dbReference>
<dbReference type="Proteomes" id="UP000236655">
    <property type="component" value="Chromosome"/>
</dbReference>
<comment type="similarity">
    <text evidence="2">Belongs to the HAD-like hydrolase superfamily. CbbY/CbbZ/Gph/YieH family.</text>
</comment>
<dbReference type="InterPro" id="IPR041492">
    <property type="entry name" value="HAD_2"/>
</dbReference>
<dbReference type="SUPFAM" id="SSF56784">
    <property type="entry name" value="HAD-like"/>
    <property type="match status" value="1"/>
</dbReference>
<dbReference type="NCBIfam" id="TIGR01509">
    <property type="entry name" value="HAD-SF-IA-v3"/>
    <property type="match status" value="1"/>
</dbReference>
<dbReference type="OrthoDB" id="5293434at2"/>
<dbReference type="InterPro" id="IPR023198">
    <property type="entry name" value="PGP-like_dom2"/>
</dbReference>
<dbReference type="SFLD" id="SFLDS00003">
    <property type="entry name" value="Haloacid_Dehalogenase"/>
    <property type="match status" value="1"/>
</dbReference>
<keyword evidence="5" id="KW-0119">Carbohydrate metabolism</keyword>
<dbReference type="Pfam" id="PF13419">
    <property type="entry name" value="HAD_2"/>
    <property type="match status" value="1"/>
</dbReference>
<dbReference type="GO" id="GO:0003824">
    <property type="term" value="F:catalytic activity"/>
    <property type="evidence" value="ECO:0007669"/>
    <property type="project" value="UniProtKB-ARBA"/>
</dbReference>
<keyword evidence="7" id="KW-1185">Reference proteome</keyword>
<keyword evidence="3" id="KW-0479">Metal-binding</keyword>
<evidence type="ECO:0000256" key="1">
    <source>
        <dbReference type="ARBA" id="ARBA00001946"/>
    </source>
</evidence>
<organism evidence="6 7">
    <name type="scientific">Aquella oligotrophica</name>
    <dbReference type="NCBI Taxonomy" id="2067065"/>
    <lineage>
        <taxon>Bacteria</taxon>
        <taxon>Pseudomonadati</taxon>
        <taxon>Pseudomonadota</taxon>
        <taxon>Betaproteobacteria</taxon>
        <taxon>Neisseriales</taxon>
        <taxon>Neisseriaceae</taxon>
        <taxon>Aquella</taxon>
    </lineage>
</organism>
<dbReference type="SFLD" id="SFLDG01129">
    <property type="entry name" value="C1.5:_HAD__Beta-PGM__Phosphata"/>
    <property type="match status" value="1"/>
</dbReference>
<evidence type="ECO:0000256" key="2">
    <source>
        <dbReference type="ARBA" id="ARBA00006171"/>
    </source>
</evidence>
<evidence type="ECO:0000256" key="3">
    <source>
        <dbReference type="ARBA" id="ARBA00022723"/>
    </source>
</evidence>
<dbReference type="AlphaFoldDB" id="A0A2I7N3I8"/>
<dbReference type="InterPro" id="IPR051600">
    <property type="entry name" value="Beta-PGM-like"/>
</dbReference>
<evidence type="ECO:0000256" key="5">
    <source>
        <dbReference type="ARBA" id="ARBA00023277"/>
    </source>
</evidence>
<evidence type="ECO:0000256" key="4">
    <source>
        <dbReference type="ARBA" id="ARBA00022842"/>
    </source>
</evidence>
<dbReference type="InterPro" id="IPR023214">
    <property type="entry name" value="HAD_sf"/>
</dbReference>
<dbReference type="InterPro" id="IPR036412">
    <property type="entry name" value="HAD-like_sf"/>
</dbReference>
<protein>
    <recommendedName>
        <fullName evidence="8">HAD family phosphatase</fullName>
    </recommendedName>
</protein>
<keyword evidence="4" id="KW-0460">Magnesium</keyword>
<dbReference type="GO" id="GO:0046872">
    <property type="term" value="F:metal ion binding"/>
    <property type="evidence" value="ECO:0007669"/>
    <property type="project" value="UniProtKB-KW"/>
</dbReference>
<dbReference type="KEGG" id="nba:CUN60_01395"/>
<evidence type="ECO:0000313" key="6">
    <source>
        <dbReference type="EMBL" id="AUR51012.1"/>
    </source>
</evidence>
<comment type="cofactor">
    <cofactor evidence="1">
        <name>Mg(2+)</name>
        <dbReference type="ChEBI" id="CHEBI:18420"/>
    </cofactor>
</comment>
<dbReference type="Gene3D" id="3.40.50.1000">
    <property type="entry name" value="HAD superfamily/HAD-like"/>
    <property type="match status" value="1"/>
</dbReference>
<dbReference type="Gene3D" id="1.10.150.240">
    <property type="entry name" value="Putative phosphatase, domain 2"/>
    <property type="match status" value="1"/>
</dbReference>